<dbReference type="EMBL" id="DS114033">
    <property type="protein sequence ID" value="EAX91475.1"/>
    <property type="molecule type" value="Genomic_DNA"/>
</dbReference>
<sequence length="232" mass="26627">MSIAIREFLVFNTSSIMFKDFSEKFAVLTNMFQDYCNQTASALGMVNKTLQIPSILVNTSKNLQKIIAELFSSYESIKNAGSTVLFDVAKSDFKKLQNIVNVIEKSISDEHFYDDSVVNGLPKIKKTLKNIHEKAFSILNEKTSEEEVKKFNERVKVYIRDFTSFIDKDLPPSVFQKNKKIKMRSEVTSYLGNISSTINSFSRYPFLLEQVGETIKVFTTHIDETNKTMNIY</sequence>
<accession>A2FUF4</accession>
<dbReference type="Proteomes" id="UP000001542">
    <property type="component" value="Unassembled WGS sequence"/>
</dbReference>
<reference evidence="1" key="1">
    <citation type="submission" date="2006-10" db="EMBL/GenBank/DDBJ databases">
        <authorList>
            <person name="Amadeo P."/>
            <person name="Zhao Q."/>
            <person name="Wortman J."/>
            <person name="Fraser-Liggett C."/>
            <person name="Carlton J."/>
        </authorList>
    </citation>
    <scope>NUCLEOTIDE SEQUENCE</scope>
    <source>
        <strain evidence="1">G3</strain>
    </source>
</reference>
<dbReference type="InParanoid" id="A2FUF4"/>
<dbReference type="VEuPathDB" id="TrichDB:TVAG_276940"/>
<gene>
    <name evidence="1" type="ORF">TVAG_276940</name>
</gene>
<proteinExistence type="predicted"/>
<evidence type="ECO:0000313" key="1">
    <source>
        <dbReference type="EMBL" id="EAX91475.1"/>
    </source>
</evidence>
<dbReference type="VEuPathDB" id="TrichDB:TVAGG3_0883790"/>
<name>A2FUF4_TRIV3</name>
<evidence type="ECO:0000313" key="2">
    <source>
        <dbReference type="Proteomes" id="UP000001542"/>
    </source>
</evidence>
<dbReference type="KEGG" id="tva:4749171"/>
<dbReference type="RefSeq" id="XP_001304405.1">
    <property type="nucleotide sequence ID" value="XM_001304404.1"/>
</dbReference>
<dbReference type="SMR" id="A2FUF4"/>
<dbReference type="AlphaFoldDB" id="A2FUF4"/>
<organism evidence="1 2">
    <name type="scientific">Trichomonas vaginalis (strain ATCC PRA-98 / G3)</name>
    <dbReference type="NCBI Taxonomy" id="412133"/>
    <lineage>
        <taxon>Eukaryota</taxon>
        <taxon>Metamonada</taxon>
        <taxon>Parabasalia</taxon>
        <taxon>Trichomonadida</taxon>
        <taxon>Trichomonadidae</taxon>
        <taxon>Trichomonas</taxon>
    </lineage>
</organism>
<reference evidence="1" key="2">
    <citation type="journal article" date="2007" name="Science">
        <title>Draft genome sequence of the sexually transmitted pathogen Trichomonas vaginalis.</title>
        <authorList>
            <person name="Carlton J.M."/>
            <person name="Hirt R.P."/>
            <person name="Silva J.C."/>
            <person name="Delcher A.L."/>
            <person name="Schatz M."/>
            <person name="Zhao Q."/>
            <person name="Wortman J.R."/>
            <person name="Bidwell S.L."/>
            <person name="Alsmark U.C.M."/>
            <person name="Besteiro S."/>
            <person name="Sicheritz-Ponten T."/>
            <person name="Noel C.J."/>
            <person name="Dacks J.B."/>
            <person name="Foster P.G."/>
            <person name="Simillion C."/>
            <person name="Van de Peer Y."/>
            <person name="Miranda-Saavedra D."/>
            <person name="Barton G.J."/>
            <person name="Westrop G.D."/>
            <person name="Mueller S."/>
            <person name="Dessi D."/>
            <person name="Fiori P.L."/>
            <person name="Ren Q."/>
            <person name="Paulsen I."/>
            <person name="Zhang H."/>
            <person name="Bastida-Corcuera F.D."/>
            <person name="Simoes-Barbosa A."/>
            <person name="Brown M.T."/>
            <person name="Hayes R.D."/>
            <person name="Mukherjee M."/>
            <person name="Okumura C.Y."/>
            <person name="Schneider R."/>
            <person name="Smith A.J."/>
            <person name="Vanacova S."/>
            <person name="Villalvazo M."/>
            <person name="Haas B.J."/>
            <person name="Pertea M."/>
            <person name="Feldblyum T.V."/>
            <person name="Utterback T.R."/>
            <person name="Shu C.L."/>
            <person name="Osoegawa K."/>
            <person name="de Jong P.J."/>
            <person name="Hrdy I."/>
            <person name="Horvathova L."/>
            <person name="Zubacova Z."/>
            <person name="Dolezal P."/>
            <person name="Malik S.B."/>
            <person name="Logsdon J.M. Jr."/>
            <person name="Henze K."/>
            <person name="Gupta A."/>
            <person name="Wang C.C."/>
            <person name="Dunne R.L."/>
            <person name="Upcroft J.A."/>
            <person name="Upcroft P."/>
            <person name="White O."/>
            <person name="Salzberg S.L."/>
            <person name="Tang P."/>
            <person name="Chiu C.-H."/>
            <person name="Lee Y.-S."/>
            <person name="Embley T.M."/>
            <person name="Coombs G.H."/>
            <person name="Mottram J.C."/>
            <person name="Tachezy J."/>
            <person name="Fraser-Liggett C.M."/>
            <person name="Johnson P.J."/>
        </authorList>
    </citation>
    <scope>NUCLEOTIDE SEQUENCE [LARGE SCALE GENOMIC DNA]</scope>
    <source>
        <strain evidence="1">G3</strain>
    </source>
</reference>
<protein>
    <submittedName>
        <fullName evidence="1">Uncharacterized protein</fullName>
    </submittedName>
</protein>
<keyword evidence="2" id="KW-1185">Reference proteome</keyword>